<keyword evidence="2" id="KW-1185">Reference proteome</keyword>
<comment type="caution">
    <text evidence="1">The sequence shown here is derived from an EMBL/GenBank/DDBJ whole genome shotgun (WGS) entry which is preliminary data.</text>
</comment>
<organism evidence="1 2">
    <name type="scientific">Roseovarius ramblicola</name>
    <dbReference type="NCBI Taxonomy" id="2022336"/>
    <lineage>
        <taxon>Bacteria</taxon>
        <taxon>Pseudomonadati</taxon>
        <taxon>Pseudomonadota</taxon>
        <taxon>Alphaproteobacteria</taxon>
        <taxon>Rhodobacterales</taxon>
        <taxon>Roseobacteraceae</taxon>
        <taxon>Roseovarius</taxon>
    </lineage>
</organism>
<proteinExistence type="predicted"/>
<evidence type="ECO:0000313" key="1">
    <source>
        <dbReference type="EMBL" id="MFB9149521.1"/>
    </source>
</evidence>
<dbReference type="RefSeq" id="WP_377068520.1">
    <property type="nucleotide sequence ID" value="NZ_JBHMEC010000011.1"/>
</dbReference>
<dbReference type="EMBL" id="JBHMEC010000011">
    <property type="protein sequence ID" value="MFB9149521.1"/>
    <property type="molecule type" value="Genomic_DNA"/>
</dbReference>
<accession>A0ABV5HZV3</accession>
<evidence type="ECO:0000313" key="2">
    <source>
        <dbReference type="Proteomes" id="UP001589670"/>
    </source>
</evidence>
<reference evidence="1 2" key="1">
    <citation type="submission" date="2024-09" db="EMBL/GenBank/DDBJ databases">
        <authorList>
            <person name="Sun Q."/>
            <person name="Mori K."/>
        </authorList>
    </citation>
    <scope>NUCLEOTIDE SEQUENCE [LARGE SCALE GENOMIC DNA]</scope>
    <source>
        <strain evidence="1 2">CECT 9424</strain>
    </source>
</reference>
<dbReference type="Proteomes" id="UP001589670">
    <property type="component" value="Unassembled WGS sequence"/>
</dbReference>
<protein>
    <submittedName>
        <fullName evidence="1">Uncharacterized protein</fullName>
    </submittedName>
</protein>
<gene>
    <name evidence="1" type="ORF">ACFFU4_07125</name>
</gene>
<name>A0ABV5HZV3_9RHOB</name>
<sequence length="93" mass="10435">MFDLRDTLGTWIAAFEDHDEACPFLEWAQQHLDEPVTVIATAPAGIILAAPMRALADMRNLFGPEEAVWFADLIETNTHSRAIARWARARAND</sequence>